<dbReference type="InterPro" id="IPR016039">
    <property type="entry name" value="Thiolase-like"/>
</dbReference>
<feature type="domain" description="Beta-ketoacyl-[acyl-carrier-protein] synthase III C-terminal" evidence="10">
    <location>
        <begin position="226"/>
        <end position="313"/>
    </location>
</feature>
<dbReference type="NCBIfam" id="NF006829">
    <property type="entry name" value="PRK09352.1"/>
    <property type="match status" value="1"/>
</dbReference>
<feature type="active site" evidence="9">
    <location>
        <position position="242"/>
    </location>
</feature>
<reference evidence="12 13" key="1">
    <citation type="journal article" date="2014" name="Int. J. Syst. Evol. Microbiol.">
        <title>Complete genome sequence of Corynebacterium casei LMG S-19264T (=DSM 44701T), isolated from a smear-ripened cheese.</title>
        <authorList>
            <consortium name="US DOE Joint Genome Institute (JGI-PGF)"/>
            <person name="Walter F."/>
            <person name="Albersmeier A."/>
            <person name="Kalinowski J."/>
            <person name="Ruckert C."/>
        </authorList>
    </citation>
    <scope>NUCLEOTIDE SEQUENCE [LARGE SCALE GENOMIC DNA]</scope>
    <source>
        <strain evidence="12 13">NBRC 112289</strain>
    </source>
</reference>
<protein>
    <recommendedName>
        <fullName evidence="9">Beta-ketoacyl-[acyl-carrier-protein] synthase III</fullName>
        <shortName evidence="9">Beta-ketoacyl-ACP synthase III</shortName>
        <shortName evidence="9">KAS III</shortName>
        <ecNumber evidence="9">2.3.1.180</ecNumber>
    </recommendedName>
    <alternativeName>
        <fullName evidence="9">3-oxoacyl-[acyl-carrier-protein] synthase 3</fullName>
    </alternativeName>
    <alternativeName>
        <fullName evidence="9">3-oxoacyl-[acyl-carrier-protein] synthase III</fullName>
    </alternativeName>
</protein>
<evidence type="ECO:0000256" key="4">
    <source>
        <dbReference type="ARBA" id="ARBA00022679"/>
    </source>
</evidence>
<dbReference type="HAMAP" id="MF_01815">
    <property type="entry name" value="FabH"/>
    <property type="match status" value="1"/>
</dbReference>
<keyword evidence="5 9" id="KW-0276">Fatty acid metabolism</keyword>
<dbReference type="NCBIfam" id="TIGR00747">
    <property type="entry name" value="fabH"/>
    <property type="match status" value="1"/>
</dbReference>
<dbReference type="GO" id="GO:0005737">
    <property type="term" value="C:cytoplasm"/>
    <property type="evidence" value="ECO:0007669"/>
    <property type="project" value="UniProtKB-SubCell"/>
</dbReference>
<dbReference type="Pfam" id="PF08541">
    <property type="entry name" value="ACP_syn_III_C"/>
    <property type="match status" value="1"/>
</dbReference>
<dbReference type="PANTHER" id="PTHR34069:SF2">
    <property type="entry name" value="BETA-KETOACYL-[ACYL-CARRIER-PROTEIN] SYNTHASE III"/>
    <property type="match status" value="1"/>
</dbReference>
<dbReference type="InterPro" id="IPR013747">
    <property type="entry name" value="ACP_syn_III_C"/>
</dbReference>
<feature type="active site" evidence="9">
    <location>
        <position position="117"/>
    </location>
</feature>
<keyword evidence="2 9" id="KW-0963">Cytoplasm</keyword>
<feature type="region of interest" description="ACP-binding" evidence="9">
    <location>
        <begin position="243"/>
        <end position="247"/>
    </location>
</feature>
<dbReference type="GO" id="GO:0033818">
    <property type="term" value="F:beta-ketoacyl-acyl-carrier-protein synthase III activity"/>
    <property type="evidence" value="ECO:0007669"/>
    <property type="project" value="UniProtKB-UniRule"/>
</dbReference>
<keyword evidence="9" id="KW-0511">Multifunctional enzyme</keyword>
<name>A0AA37UU86_9MICO</name>
<evidence type="ECO:0000256" key="2">
    <source>
        <dbReference type="ARBA" id="ARBA00022490"/>
    </source>
</evidence>
<keyword evidence="8 9" id="KW-0012">Acyltransferase</keyword>
<gene>
    <name evidence="12" type="primary">fabH4</name>
    <name evidence="9" type="synonym">fabH</name>
    <name evidence="12" type="ORF">GCM10025874_18800</name>
</gene>
<feature type="active site" evidence="9">
    <location>
        <position position="272"/>
    </location>
</feature>
<dbReference type="GO" id="GO:0006633">
    <property type="term" value="P:fatty acid biosynthetic process"/>
    <property type="evidence" value="ECO:0007669"/>
    <property type="project" value="UniProtKB-UniRule"/>
</dbReference>
<comment type="pathway">
    <text evidence="9">Lipid metabolism; fatty acid biosynthesis.</text>
</comment>
<keyword evidence="13" id="KW-1185">Reference proteome</keyword>
<feature type="domain" description="Beta-ketoacyl-[acyl-carrier-protein] synthase III N-terminal" evidence="11">
    <location>
        <begin position="111"/>
        <end position="186"/>
    </location>
</feature>
<evidence type="ECO:0000256" key="9">
    <source>
        <dbReference type="HAMAP-Rule" id="MF_01815"/>
    </source>
</evidence>
<evidence type="ECO:0000256" key="8">
    <source>
        <dbReference type="ARBA" id="ARBA00023315"/>
    </source>
</evidence>
<comment type="function">
    <text evidence="9">Catalyzes the condensation reaction of fatty acid synthesis by the addition to an acyl acceptor of two carbons from malonyl-ACP. Catalyzes the first condensation reaction which initiates fatty acid synthesis and may therefore play a role in governing the total rate of fatty acid production. Possesses both acetoacetyl-ACP synthase and acetyl transacylase activities. Its substrate specificity determines the biosynthesis of branched-chain and/or straight-chain of fatty acids.</text>
</comment>
<keyword evidence="4 9" id="KW-0808">Transferase</keyword>
<dbReference type="InterPro" id="IPR013751">
    <property type="entry name" value="ACP_syn_III_N"/>
</dbReference>
<dbReference type="EC" id="2.3.1.180" evidence="9"/>
<comment type="catalytic activity">
    <reaction evidence="9">
        <text>malonyl-[ACP] + acetyl-CoA + H(+) = 3-oxobutanoyl-[ACP] + CO2 + CoA</text>
        <dbReference type="Rhea" id="RHEA:12080"/>
        <dbReference type="Rhea" id="RHEA-COMP:9623"/>
        <dbReference type="Rhea" id="RHEA-COMP:9625"/>
        <dbReference type="ChEBI" id="CHEBI:15378"/>
        <dbReference type="ChEBI" id="CHEBI:16526"/>
        <dbReference type="ChEBI" id="CHEBI:57287"/>
        <dbReference type="ChEBI" id="CHEBI:57288"/>
        <dbReference type="ChEBI" id="CHEBI:78449"/>
        <dbReference type="ChEBI" id="CHEBI:78450"/>
        <dbReference type="EC" id="2.3.1.180"/>
    </reaction>
</comment>
<comment type="subcellular location">
    <subcellularLocation>
        <location evidence="9">Cytoplasm</location>
    </subcellularLocation>
</comment>
<dbReference type="InterPro" id="IPR004655">
    <property type="entry name" value="FabH"/>
</dbReference>
<keyword evidence="3 9" id="KW-0444">Lipid biosynthesis</keyword>
<evidence type="ECO:0000259" key="11">
    <source>
        <dbReference type="Pfam" id="PF08545"/>
    </source>
</evidence>
<evidence type="ECO:0000256" key="7">
    <source>
        <dbReference type="ARBA" id="ARBA00023160"/>
    </source>
</evidence>
<comment type="caution">
    <text evidence="12">The sequence shown here is derived from an EMBL/GenBank/DDBJ whole genome shotgun (WGS) entry which is preliminary data.</text>
</comment>
<evidence type="ECO:0000313" key="12">
    <source>
        <dbReference type="EMBL" id="GMA28627.1"/>
    </source>
</evidence>
<evidence type="ECO:0000259" key="10">
    <source>
        <dbReference type="Pfam" id="PF08541"/>
    </source>
</evidence>
<evidence type="ECO:0000256" key="1">
    <source>
        <dbReference type="ARBA" id="ARBA00008642"/>
    </source>
</evidence>
<dbReference type="EMBL" id="BSUL01000001">
    <property type="protein sequence ID" value="GMA28627.1"/>
    <property type="molecule type" value="Genomic_DNA"/>
</dbReference>
<dbReference type="SUPFAM" id="SSF53901">
    <property type="entry name" value="Thiolase-like"/>
    <property type="match status" value="1"/>
</dbReference>
<dbReference type="RefSeq" id="WP_284231946.1">
    <property type="nucleotide sequence ID" value="NZ_BSUL01000001.1"/>
</dbReference>
<comment type="similarity">
    <text evidence="1 9">Belongs to the thiolase-like superfamily. FabH family.</text>
</comment>
<dbReference type="Proteomes" id="UP001157160">
    <property type="component" value="Unassembled WGS sequence"/>
</dbReference>
<comment type="domain">
    <text evidence="9">The last Arg residue of the ACP-binding site is essential for the weak association between ACP/AcpP and FabH.</text>
</comment>
<evidence type="ECO:0000256" key="3">
    <source>
        <dbReference type="ARBA" id="ARBA00022516"/>
    </source>
</evidence>
<organism evidence="12 13">
    <name type="scientific">Arenivirga flava</name>
    <dbReference type="NCBI Taxonomy" id="1930060"/>
    <lineage>
        <taxon>Bacteria</taxon>
        <taxon>Bacillati</taxon>
        <taxon>Actinomycetota</taxon>
        <taxon>Actinomycetes</taxon>
        <taxon>Micrococcales</taxon>
        <taxon>Microbacteriaceae</taxon>
        <taxon>Arenivirga</taxon>
    </lineage>
</organism>
<comment type="subunit">
    <text evidence="9">Homodimer.</text>
</comment>
<dbReference type="GO" id="GO:0044550">
    <property type="term" value="P:secondary metabolite biosynthetic process"/>
    <property type="evidence" value="ECO:0007669"/>
    <property type="project" value="TreeGrafter"/>
</dbReference>
<dbReference type="GO" id="GO:0004315">
    <property type="term" value="F:3-oxoacyl-[acyl-carrier-protein] synthase activity"/>
    <property type="evidence" value="ECO:0007669"/>
    <property type="project" value="InterPro"/>
</dbReference>
<dbReference type="Gene3D" id="3.40.47.10">
    <property type="match status" value="1"/>
</dbReference>
<accession>A0AA37UU86</accession>
<sequence>MPELTAQRYSRIRGTGSAQPAHVVTNDDLTRTLDTSDEWITTRTGIRERRIAQDETLVDLAADAAQRALDDAGIDGADIDLLIVATMTGERSPSTAARVAGRLGVRKAMSYDLSAACAGFTMALAAADQAIRAGDAERAVVIGAERMSDFMDWSDRSTAILMADGAGAAVLEASAERGVFPAVHGTEPSLADAIRIERPDERFTMQGASVLRWTMTNLPRIAQDALDRAGMRAERLAGFVPHQANSRIIAAVGDAIGVAPERTSYDVATSGNTSAASVPIALDKLRRGALADGGPVLLMGFGGGFSYAAQVVEVPALQAPA</sequence>
<dbReference type="AlphaFoldDB" id="A0AA37UU86"/>
<dbReference type="CDD" id="cd00830">
    <property type="entry name" value="KAS_III"/>
    <property type="match status" value="1"/>
</dbReference>
<evidence type="ECO:0000313" key="13">
    <source>
        <dbReference type="Proteomes" id="UP001157160"/>
    </source>
</evidence>
<evidence type="ECO:0000256" key="5">
    <source>
        <dbReference type="ARBA" id="ARBA00022832"/>
    </source>
</evidence>
<keyword evidence="7 9" id="KW-0275">Fatty acid biosynthesis</keyword>
<proteinExistence type="inferred from homology"/>
<dbReference type="PANTHER" id="PTHR34069">
    <property type="entry name" value="3-OXOACYL-[ACYL-CARRIER-PROTEIN] SYNTHASE 3"/>
    <property type="match status" value="1"/>
</dbReference>
<dbReference type="Pfam" id="PF08545">
    <property type="entry name" value="ACP_syn_III"/>
    <property type="match status" value="1"/>
</dbReference>
<keyword evidence="6 9" id="KW-0443">Lipid metabolism</keyword>
<evidence type="ECO:0000256" key="6">
    <source>
        <dbReference type="ARBA" id="ARBA00023098"/>
    </source>
</evidence>